<dbReference type="AlphaFoldDB" id="A0A085WQZ9"/>
<gene>
    <name evidence="2" type="ORF">DB31_5154</name>
</gene>
<sequence>MALCLSTLLTGCPDKQSATLADGGVAEAPQDAGPAAPPPAAFTVRYQLNDGGMEAIPLAVDERPTIESTSMVELRSSIGLRNYRIRLFDEAERAMVSDDSAEESPSGVTYRIALPTPLKSGHKYTVVLDAQTGSSMTDALGREVEDLRFEFQVAGEKEKDAPPPPPKKKKKGR</sequence>
<name>A0A085WQZ9_9BACT</name>
<feature type="region of interest" description="Disordered" evidence="1">
    <location>
        <begin position="152"/>
        <end position="173"/>
    </location>
</feature>
<feature type="compositionally biased region" description="Basic and acidic residues" evidence="1">
    <location>
        <begin position="152"/>
        <end position="161"/>
    </location>
</feature>
<dbReference type="EMBL" id="JMCB01000003">
    <property type="protein sequence ID" value="KFE70112.1"/>
    <property type="molecule type" value="Genomic_DNA"/>
</dbReference>
<protein>
    <submittedName>
        <fullName evidence="2">Putative lipoprotein</fullName>
    </submittedName>
</protein>
<keyword evidence="3" id="KW-1185">Reference proteome</keyword>
<comment type="caution">
    <text evidence="2">The sequence shown here is derived from an EMBL/GenBank/DDBJ whole genome shotgun (WGS) entry which is preliminary data.</text>
</comment>
<proteinExistence type="predicted"/>
<dbReference type="Proteomes" id="UP000028725">
    <property type="component" value="Unassembled WGS sequence"/>
</dbReference>
<evidence type="ECO:0000313" key="3">
    <source>
        <dbReference type="Proteomes" id="UP000028725"/>
    </source>
</evidence>
<evidence type="ECO:0000256" key="1">
    <source>
        <dbReference type="SAM" id="MobiDB-lite"/>
    </source>
</evidence>
<keyword evidence="2" id="KW-0449">Lipoprotein</keyword>
<reference evidence="2 3" key="1">
    <citation type="submission" date="2014-04" db="EMBL/GenBank/DDBJ databases">
        <title>Genome assembly of Hyalangium minutum DSM 14724.</title>
        <authorList>
            <person name="Sharma G."/>
            <person name="Subramanian S."/>
        </authorList>
    </citation>
    <scope>NUCLEOTIDE SEQUENCE [LARGE SCALE GENOMIC DNA]</scope>
    <source>
        <strain evidence="2 3">DSM 14724</strain>
    </source>
</reference>
<evidence type="ECO:0000313" key="2">
    <source>
        <dbReference type="EMBL" id="KFE70112.1"/>
    </source>
</evidence>
<accession>A0A085WQZ9</accession>
<organism evidence="2 3">
    <name type="scientific">Hyalangium minutum</name>
    <dbReference type="NCBI Taxonomy" id="394096"/>
    <lineage>
        <taxon>Bacteria</taxon>
        <taxon>Pseudomonadati</taxon>
        <taxon>Myxococcota</taxon>
        <taxon>Myxococcia</taxon>
        <taxon>Myxococcales</taxon>
        <taxon>Cystobacterineae</taxon>
        <taxon>Archangiaceae</taxon>
        <taxon>Hyalangium</taxon>
    </lineage>
</organism>